<dbReference type="GO" id="GO:0008033">
    <property type="term" value="P:tRNA processing"/>
    <property type="evidence" value="ECO:0007669"/>
    <property type="project" value="UniProtKB-KW"/>
</dbReference>
<evidence type="ECO:0000259" key="10">
    <source>
        <dbReference type="Pfam" id="PF01743"/>
    </source>
</evidence>
<evidence type="ECO:0000256" key="5">
    <source>
        <dbReference type="ARBA" id="ARBA00022723"/>
    </source>
</evidence>
<dbReference type="Gene3D" id="1.10.110.30">
    <property type="match status" value="1"/>
</dbReference>
<dbReference type="Gene3D" id="3.30.460.10">
    <property type="entry name" value="Beta Polymerase, domain 2"/>
    <property type="match status" value="1"/>
</dbReference>
<dbReference type="STRING" id="1464122.SAMN05421737_103106"/>
<comment type="cofactor">
    <cofactor evidence="1">
        <name>Mg(2+)</name>
        <dbReference type="ChEBI" id="CHEBI:18420"/>
    </cofactor>
</comment>
<dbReference type="Gene3D" id="1.10.246.80">
    <property type="match status" value="1"/>
</dbReference>
<comment type="similarity">
    <text evidence="9">Belongs to the tRNA nucleotidyltransferase/poly(A) polymerase family.</text>
</comment>
<dbReference type="InterPro" id="IPR050264">
    <property type="entry name" value="Bact_CCA-adding_enz_type3_sf"/>
</dbReference>
<keyword evidence="5" id="KW-0479">Metal-binding</keyword>
<evidence type="ECO:0000256" key="7">
    <source>
        <dbReference type="ARBA" id="ARBA00022842"/>
    </source>
</evidence>
<dbReference type="GO" id="GO:0000049">
    <property type="term" value="F:tRNA binding"/>
    <property type="evidence" value="ECO:0007669"/>
    <property type="project" value="TreeGrafter"/>
</dbReference>
<proteinExistence type="inferred from homology"/>
<dbReference type="EMBL" id="FMYM01000003">
    <property type="protein sequence ID" value="SDB91092.1"/>
    <property type="molecule type" value="Genomic_DNA"/>
</dbReference>
<name>A0A1G6H9Z9_9BACI</name>
<evidence type="ECO:0000313" key="13">
    <source>
        <dbReference type="EMBL" id="SDB91092.1"/>
    </source>
</evidence>
<dbReference type="InterPro" id="IPR032810">
    <property type="entry name" value="CCA-adding_enz_C"/>
</dbReference>
<feature type="domain" description="Poly A polymerase head" evidence="10">
    <location>
        <begin position="20"/>
        <end position="124"/>
    </location>
</feature>
<dbReference type="Pfam" id="PF01743">
    <property type="entry name" value="PolyA_pol"/>
    <property type="match status" value="1"/>
</dbReference>
<evidence type="ECO:0000256" key="1">
    <source>
        <dbReference type="ARBA" id="ARBA00001946"/>
    </source>
</evidence>
<keyword evidence="8 9" id="KW-0694">RNA-binding</keyword>
<accession>A0A1G6H9Z9</accession>
<evidence type="ECO:0000259" key="12">
    <source>
        <dbReference type="Pfam" id="PF13735"/>
    </source>
</evidence>
<organism evidence="13 14">
    <name type="scientific">Shouchella lonarensis</name>
    <dbReference type="NCBI Taxonomy" id="1464122"/>
    <lineage>
        <taxon>Bacteria</taxon>
        <taxon>Bacillati</taxon>
        <taxon>Bacillota</taxon>
        <taxon>Bacilli</taxon>
        <taxon>Bacillales</taxon>
        <taxon>Bacillaceae</taxon>
        <taxon>Shouchella</taxon>
    </lineage>
</organism>
<reference evidence="14" key="1">
    <citation type="submission" date="2016-09" db="EMBL/GenBank/DDBJ databases">
        <authorList>
            <person name="Varghese N."/>
            <person name="Submissions S."/>
        </authorList>
    </citation>
    <scope>NUCLEOTIDE SEQUENCE [LARGE SCALE GENOMIC DNA]</scope>
    <source>
        <strain evidence="14">25nlg</strain>
    </source>
</reference>
<keyword evidence="14" id="KW-1185">Reference proteome</keyword>
<dbReference type="RefSeq" id="WP_176763783.1">
    <property type="nucleotide sequence ID" value="NZ_FMYM01000003.1"/>
</dbReference>
<dbReference type="NCBIfam" id="NF009814">
    <property type="entry name" value="PRK13299.1"/>
    <property type="match status" value="1"/>
</dbReference>
<dbReference type="PANTHER" id="PTHR46173">
    <property type="entry name" value="CCA TRNA NUCLEOTIDYLTRANSFERASE 1, MITOCHONDRIAL"/>
    <property type="match status" value="1"/>
</dbReference>
<evidence type="ECO:0000256" key="2">
    <source>
        <dbReference type="ARBA" id="ARBA00022679"/>
    </source>
</evidence>
<dbReference type="Proteomes" id="UP000242662">
    <property type="component" value="Unassembled WGS sequence"/>
</dbReference>
<dbReference type="InterPro" id="IPR002646">
    <property type="entry name" value="PolA_pol_head_dom"/>
</dbReference>
<dbReference type="GO" id="GO:0046872">
    <property type="term" value="F:metal ion binding"/>
    <property type="evidence" value="ECO:0007669"/>
    <property type="project" value="UniProtKB-KW"/>
</dbReference>
<evidence type="ECO:0000256" key="3">
    <source>
        <dbReference type="ARBA" id="ARBA00022694"/>
    </source>
</evidence>
<dbReference type="Gene3D" id="1.20.58.560">
    <property type="match status" value="1"/>
</dbReference>
<evidence type="ECO:0000256" key="4">
    <source>
        <dbReference type="ARBA" id="ARBA00022695"/>
    </source>
</evidence>
<evidence type="ECO:0000313" key="14">
    <source>
        <dbReference type="Proteomes" id="UP000242662"/>
    </source>
</evidence>
<keyword evidence="4" id="KW-0548">Nucleotidyltransferase</keyword>
<keyword evidence="2 9" id="KW-0808">Transferase</keyword>
<keyword evidence="7" id="KW-0460">Magnesium</keyword>
<keyword evidence="3" id="KW-0819">tRNA processing</keyword>
<feature type="domain" description="tRNA nucleotidyltransferase/poly(A) polymerase RNA and SrmB- binding" evidence="11">
    <location>
        <begin position="150"/>
        <end position="205"/>
    </location>
</feature>
<dbReference type="InterPro" id="IPR032828">
    <property type="entry name" value="PolyA_RNA-bd"/>
</dbReference>
<evidence type="ECO:0000256" key="6">
    <source>
        <dbReference type="ARBA" id="ARBA00022741"/>
    </source>
</evidence>
<evidence type="ECO:0000256" key="8">
    <source>
        <dbReference type="ARBA" id="ARBA00022884"/>
    </source>
</evidence>
<dbReference type="AlphaFoldDB" id="A0A1G6H9Z9"/>
<dbReference type="InterPro" id="IPR043519">
    <property type="entry name" value="NT_sf"/>
</dbReference>
<dbReference type="SUPFAM" id="SSF81301">
    <property type="entry name" value="Nucleotidyltransferase"/>
    <property type="match status" value="1"/>
</dbReference>
<evidence type="ECO:0000259" key="11">
    <source>
        <dbReference type="Pfam" id="PF12627"/>
    </source>
</evidence>
<dbReference type="SUPFAM" id="SSF81891">
    <property type="entry name" value="Poly A polymerase C-terminal region-like"/>
    <property type="match status" value="1"/>
</dbReference>
<sequence length="373" mass="40932">MSVEKAYPVLRCLHEAGYEAYVVGGAVRDTLLARPVHDLDVATSADAATVRKLFPKTVQMNERHETVLLFHNGVPVEVTMFKGETLEADLQKRDLTINSLAMTAEGALIDVVGGQADLQIGILRAYAPEDVFVDDPLRLLRVARFQSELGFRVDEMLQAEMTARRAQLTNVANERVAAELERLFAGAFAQASLSLLHHTGVGAHIAVFPLTDARYQQLRTLPDEHWDDGVRVWLEVAVSLGEVGFLAALPIAKKQKQSVKQAYAGYIKRQMAALNDWELYELGLPLAQLIEDVRRSRGEDAISRVVLAQQYEALPIQSRHALAINGHDLLAVSGKKPGPWLAAALEKAEYAVVTGVVANERAALQSFLQGEIG</sequence>
<dbReference type="Pfam" id="PF12627">
    <property type="entry name" value="PolyA_pol_RNAbd"/>
    <property type="match status" value="1"/>
</dbReference>
<dbReference type="PANTHER" id="PTHR46173:SF1">
    <property type="entry name" value="CCA TRNA NUCLEOTIDYLTRANSFERASE 1, MITOCHONDRIAL"/>
    <property type="match status" value="1"/>
</dbReference>
<keyword evidence="6" id="KW-0547">Nucleotide-binding</keyword>
<dbReference type="Pfam" id="PF13735">
    <property type="entry name" value="tRNA_NucTran2_2"/>
    <property type="match status" value="1"/>
</dbReference>
<dbReference type="GO" id="GO:0000166">
    <property type="term" value="F:nucleotide binding"/>
    <property type="evidence" value="ECO:0007669"/>
    <property type="project" value="UniProtKB-KW"/>
</dbReference>
<feature type="domain" description="CCA-adding enzyme C-terminal" evidence="12">
    <location>
        <begin position="226"/>
        <end position="367"/>
    </location>
</feature>
<evidence type="ECO:0000256" key="9">
    <source>
        <dbReference type="RuleBase" id="RU003953"/>
    </source>
</evidence>
<gene>
    <name evidence="13" type="ORF">SAMN05421737_103106</name>
</gene>
<protein>
    <submittedName>
        <fullName evidence="13">tRNA nucleotidyltransferase (CCA-adding enzyme)</fullName>
    </submittedName>
</protein>
<dbReference type="GO" id="GO:0016779">
    <property type="term" value="F:nucleotidyltransferase activity"/>
    <property type="evidence" value="ECO:0007669"/>
    <property type="project" value="UniProtKB-KW"/>
</dbReference>
<dbReference type="CDD" id="cd05398">
    <property type="entry name" value="NT_ClassII-CCAase"/>
    <property type="match status" value="1"/>
</dbReference>